<dbReference type="Proteomes" id="UP001145742">
    <property type="component" value="Unassembled WGS sequence"/>
</dbReference>
<gene>
    <name evidence="2" type="ORF">WISP_34398</name>
</gene>
<feature type="region of interest" description="Disordered" evidence="1">
    <location>
        <begin position="58"/>
        <end position="94"/>
    </location>
</feature>
<reference evidence="2" key="1">
    <citation type="submission" date="2019-10" db="EMBL/GenBank/DDBJ databases">
        <authorList>
            <person name="Soares A.E.R."/>
            <person name="Aleixo A."/>
            <person name="Schneider P."/>
            <person name="Miyaki C.Y."/>
            <person name="Schneider M.P."/>
            <person name="Mello C."/>
            <person name="Vasconcelos A.T.R."/>
        </authorList>
    </citation>
    <scope>NUCLEOTIDE SEQUENCE</scope>
    <source>
        <tissue evidence="2">Muscle</tissue>
    </source>
</reference>
<dbReference type="EMBL" id="WHWB01032865">
    <property type="protein sequence ID" value="KAJ7423287.1"/>
    <property type="molecule type" value="Genomic_DNA"/>
</dbReference>
<name>A0ABQ9DJS3_9PASS</name>
<comment type="caution">
    <text evidence="2">The sequence shown here is derived from an EMBL/GenBank/DDBJ whole genome shotgun (WGS) entry which is preliminary data.</text>
</comment>
<feature type="compositionally biased region" description="Basic and acidic residues" evidence="1">
    <location>
        <begin position="75"/>
        <end position="89"/>
    </location>
</feature>
<keyword evidence="3" id="KW-1185">Reference proteome</keyword>
<sequence>MTWTVESSASSASSGNTLEGRDGIQRDLDRLERWGCANLMKFSKTKCKDLHLGQDNTKHKHRLNGEWNENSPEGSVKRDPLGWTEEPKTGEGVGDEEWFSELVCEFCQQWELKWALDVLDTQLRRFGIIKPIINMDFDGQV</sequence>
<accession>A0ABQ9DJS3</accession>
<proteinExistence type="predicted"/>
<evidence type="ECO:0000313" key="3">
    <source>
        <dbReference type="Proteomes" id="UP001145742"/>
    </source>
</evidence>
<evidence type="ECO:0008006" key="4">
    <source>
        <dbReference type="Google" id="ProtNLM"/>
    </source>
</evidence>
<evidence type="ECO:0000313" key="2">
    <source>
        <dbReference type="EMBL" id="KAJ7423287.1"/>
    </source>
</evidence>
<organism evidence="2 3">
    <name type="scientific">Willisornis vidua</name>
    <name type="common">Xingu scale-backed antbird</name>
    <dbReference type="NCBI Taxonomy" id="1566151"/>
    <lineage>
        <taxon>Eukaryota</taxon>
        <taxon>Metazoa</taxon>
        <taxon>Chordata</taxon>
        <taxon>Craniata</taxon>
        <taxon>Vertebrata</taxon>
        <taxon>Euteleostomi</taxon>
        <taxon>Archelosauria</taxon>
        <taxon>Archosauria</taxon>
        <taxon>Dinosauria</taxon>
        <taxon>Saurischia</taxon>
        <taxon>Theropoda</taxon>
        <taxon>Coelurosauria</taxon>
        <taxon>Aves</taxon>
        <taxon>Neognathae</taxon>
        <taxon>Neoaves</taxon>
        <taxon>Telluraves</taxon>
        <taxon>Australaves</taxon>
        <taxon>Passeriformes</taxon>
        <taxon>Thamnophilidae</taxon>
        <taxon>Willisornis</taxon>
    </lineage>
</organism>
<feature type="region of interest" description="Disordered" evidence="1">
    <location>
        <begin position="1"/>
        <end position="21"/>
    </location>
</feature>
<protein>
    <recommendedName>
        <fullName evidence="4">Rna-directed dna polymerase from mobile element jockey-like</fullName>
    </recommendedName>
</protein>
<evidence type="ECO:0000256" key="1">
    <source>
        <dbReference type="SAM" id="MobiDB-lite"/>
    </source>
</evidence>